<feature type="coiled-coil region" evidence="10">
    <location>
        <begin position="406"/>
        <end position="440"/>
    </location>
</feature>
<dbReference type="SUPFAM" id="SSF102735">
    <property type="entry name" value="Trigger factor ribosome-binding domain"/>
    <property type="match status" value="1"/>
</dbReference>
<dbReference type="PIRSF" id="PIRSF003095">
    <property type="entry name" value="Trigger_factor"/>
    <property type="match status" value="1"/>
</dbReference>
<keyword evidence="5 9" id="KW-0697">Rotamase</keyword>
<dbReference type="Proteomes" id="UP001157947">
    <property type="component" value="Unassembled WGS sequence"/>
</dbReference>
<comment type="domain">
    <text evidence="9">Consists of 3 domains; the N-terminus binds the ribosome, the middle domain has PPIase activity, while the C-terminus has intrinsic chaperone activity on its own.</text>
</comment>
<evidence type="ECO:0000256" key="7">
    <source>
        <dbReference type="ARBA" id="ARBA00023235"/>
    </source>
</evidence>
<dbReference type="GO" id="GO:0051083">
    <property type="term" value="P:'de novo' cotranslational protein folding"/>
    <property type="evidence" value="ECO:0007669"/>
    <property type="project" value="TreeGrafter"/>
</dbReference>
<dbReference type="GO" id="GO:0043022">
    <property type="term" value="F:ribosome binding"/>
    <property type="evidence" value="ECO:0007669"/>
    <property type="project" value="TreeGrafter"/>
</dbReference>
<dbReference type="GO" id="GO:0051301">
    <property type="term" value="P:cell division"/>
    <property type="evidence" value="ECO:0007669"/>
    <property type="project" value="UniProtKB-KW"/>
</dbReference>
<keyword evidence="6 9" id="KW-0143">Chaperone</keyword>
<dbReference type="InterPro" id="IPR005215">
    <property type="entry name" value="Trig_fac"/>
</dbReference>
<comment type="caution">
    <text evidence="13">The sequence shown here is derived from an EMBL/GenBank/DDBJ whole genome shotgun (WGS) entry which is preliminary data.</text>
</comment>
<feature type="domain" description="Trigger factor ribosome-binding bacterial" evidence="11">
    <location>
        <begin position="1"/>
        <end position="143"/>
    </location>
</feature>
<evidence type="ECO:0000256" key="3">
    <source>
        <dbReference type="ARBA" id="ARBA00013194"/>
    </source>
</evidence>
<dbReference type="EMBL" id="FXTX01000003">
    <property type="protein sequence ID" value="SMP05189.1"/>
    <property type="molecule type" value="Genomic_DNA"/>
</dbReference>
<dbReference type="EC" id="5.2.1.8" evidence="3 9"/>
<keyword evidence="9" id="KW-0132">Cell division</keyword>
<evidence type="ECO:0000256" key="9">
    <source>
        <dbReference type="HAMAP-Rule" id="MF_00303"/>
    </source>
</evidence>
<dbReference type="SUPFAM" id="SSF54534">
    <property type="entry name" value="FKBP-like"/>
    <property type="match status" value="1"/>
</dbReference>
<evidence type="ECO:0000256" key="5">
    <source>
        <dbReference type="ARBA" id="ARBA00023110"/>
    </source>
</evidence>
<evidence type="ECO:0000256" key="10">
    <source>
        <dbReference type="SAM" id="Coils"/>
    </source>
</evidence>
<evidence type="ECO:0000256" key="2">
    <source>
        <dbReference type="ARBA" id="ARBA00005464"/>
    </source>
</evidence>
<dbReference type="AlphaFoldDB" id="A0AA46ADJ2"/>
<feature type="coiled-coil region" evidence="10">
    <location>
        <begin position="250"/>
        <end position="277"/>
    </location>
</feature>
<dbReference type="NCBIfam" id="TIGR00115">
    <property type="entry name" value="tig"/>
    <property type="match status" value="1"/>
</dbReference>
<dbReference type="GO" id="GO:0003755">
    <property type="term" value="F:peptidyl-prolyl cis-trans isomerase activity"/>
    <property type="evidence" value="ECO:0007669"/>
    <property type="project" value="UniProtKB-UniRule"/>
</dbReference>
<protein>
    <recommendedName>
        <fullName evidence="4 9">Trigger factor</fullName>
        <shortName evidence="9">TF</shortName>
        <ecNumber evidence="3 9">5.2.1.8</ecNumber>
    </recommendedName>
    <alternativeName>
        <fullName evidence="8 9">PPIase</fullName>
    </alternativeName>
</protein>
<organism evidence="13 14">
    <name type="scientific">Venenivibrio stagnispumantis</name>
    <dbReference type="NCBI Taxonomy" id="407998"/>
    <lineage>
        <taxon>Bacteria</taxon>
        <taxon>Pseudomonadati</taxon>
        <taxon>Aquificota</taxon>
        <taxon>Aquificia</taxon>
        <taxon>Aquificales</taxon>
        <taxon>Hydrogenothermaceae</taxon>
        <taxon>Venenivibrio</taxon>
    </lineage>
</organism>
<name>A0AA46ADJ2_9AQUI</name>
<evidence type="ECO:0000259" key="12">
    <source>
        <dbReference type="Pfam" id="PF05698"/>
    </source>
</evidence>
<dbReference type="InterPro" id="IPR008880">
    <property type="entry name" value="Trigger_fac_C"/>
</dbReference>
<keyword evidence="7 9" id="KW-0413">Isomerase</keyword>
<dbReference type="InterPro" id="IPR046357">
    <property type="entry name" value="PPIase_dom_sf"/>
</dbReference>
<dbReference type="Gene3D" id="3.30.70.1050">
    <property type="entry name" value="Trigger factor ribosome-binding domain"/>
    <property type="match status" value="1"/>
</dbReference>
<keyword evidence="14" id="KW-1185">Reference proteome</keyword>
<sequence length="440" mass="50339">MNVVVESKDLVRTLTIEDQGEKVKEIVEEIIRELTKNAEIKGFRKGQAPKSIVKARYKDLIKEETAKQYIGKYLNEILEKENLKPVTQEISFGEIELENDEKLKFKVEFEVAPEFELKDYENIEVETLKVEVTEEDIQKEIDSILEENITYEVADKAIEIGDEVEIEYHIVAEDGSEEKDIFEAVIGAGMLRKEIEDALIGKKAGDEVKLENVPLYNPEGKEIGKATVNIKILEVRQEVKPEFNDEFVKSIELGENVEEARQKIKEIIENALQIARKRNIEDQILGKLAQDYDFPVPVSLLEIEANALLNRYESQLKNYGIKPNRDMIEAVKPNMIASAERNVKIMFILNKIAEKEGLSVSEEELNAKIEELAKLYDVSTSDMKAYLQEKGMIEGIKSDILRQKALDKVIEKANIKELSKEEYEAKLKEKENQAEEVSNG</sequence>
<comment type="subcellular location">
    <subcellularLocation>
        <location evidence="9">Cytoplasm</location>
    </subcellularLocation>
    <text evidence="9">About half TF is bound to the ribosome near the polypeptide exit tunnel while the other half is free in the cytoplasm.</text>
</comment>
<dbReference type="GO" id="GO:0043335">
    <property type="term" value="P:protein unfolding"/>
    <property type="evidence" value="ECO:0007669"/>
    <property type="project" value="TreeGrafter"/>
</dbReference>
<accession>A0AA46ADJ2</accession>
<keyword evidence="9" id="KW-0963">Cytoplasm</keyword>
<dbReference type="HAMAP" id="MF_00303">
    <property type="entry name" value="Trigger_factor_Tig"/>
    <property type="match status" value="1"/>
</dbReference>
<dbReference type="GO" id="GO:0005737">
    <property type="term" value="C:cytoplasm"/>
    <property type="evidence" value="ECO:0007669"/>
    <property type="project" value="UniProtKB-SubCell"/>
</dbReference>
<keyword evidence="10" id="KW-0175">Coiled coil</keyword>
<dbReference type="GO" id="GO:0015031">
    <property type="term" value="P:protein transport"/>
    <property type="evidence" value="ECO:0007669"/>
    <property type="project" value="UniProtKB-UniRule"/>
</dbReference>
<evidence type="ECO:0000256" key="8">
    <source>
        <dbReference type="ARBA" id="ARBA00029986"/>
    </source>
</evidence>
<feature type="domain" description="Trigger factor C-terminal" evidence="12">
    <location>
        <begin position="257"/>
        <end position="411"/>
    </location>
</feature>
<comment type="similarity">
    <text evidence="2 9">Belongs to the FKBP-type PPIase family. Tig subfamily.</text>
</comment>
<dbReference type="InterPro" id="IPR008881">
    <property type="entry name" value="Trigger_fac_ribosome-bd_bac"/>
</dbReference>
<gene>
    <name evidence="9" type="primary">tig</name>
    <name evidence="13" type="ORF">SAMN06264868_10361</name>
</gene>
<evidence type="ECO:0000313" key="14">
    <source>
        <dbReference type="Proteomes" id="UP001157947"/>
    </source>
</evidence>
<dbReference type="Gene3D" id="1.10.3120.10">
    <property type="entry name" value="Trigger factor, C-terminal domain"/>
    <property type="match status" value="1"/>
</dbReference>
<dbReference type="PANTHER" id="PTHR30560">
    <property type="entry name" value="TRIGGER FACTOR CHAPERONE AND PEPTIDYL-PROLYL CIS/TRANS ISOMERASE"/>
    <property type="match status" value="1"/>
</dbReference>
<dbReference type="GO" id="GO:0044183">
    <property type="term" value="F:protein folding chaperone"/>
    <property type="evidence" value="ECO:0007669"/>
    <property type="project" value="TreeGrafter"/>
</dbReference>
<dbReference type="RefSeq" id="WP_265133944.1">
    <property type="nucleotide sequence ID" value="NZ_FXTX01000003.1"/>
</dbReference>
<comment type="function">
    <text evidence="9">Involved in protein export. Acts as a chaperone by maintaining the newly synthesized protein in an open conformation. Functions as a peptidyl-prolyl cis-trans isomerase.</text>
</comment>
<evidence type="ECO:0000256" key="1">
    <source>
        <dbReference type="ARBA" id="ARBA00000971"/>
    </source>
</evidence>
<comment type="catalytic activity">
    <reaction evidence="1 9">
        <text>[protein]-peptidylproline (omega=180) = [protein]-peptidylproline (omega=0)</text>
        <dbReference type="Rhea" id="RHEA:16237"/>
        <dbReference type="Rhea" id="RHEA-COMP:10747"/>
        <dbReference type="Rhea" id="RHEA-COMP:10748"/>
        <dbReference type="ChEBI" id="CHEBI:83833"/>
        <dbReference type="ChEBI" id="CHEBI:83834"/>
        <dbReference type="EC" id="5.2.1.8"/>
    </reaction>
</comment>
<dbReference type="Gene3D" id="3.10.50.40">
    <property type="match status" value="1"/>
</dbReference>
<proteinExistence type="inferred from homology"/>
<dbReference type="InterPro" id="IPR037041">
    <property type="entry name" value="Trigger_fac_C_sf"/>
</dbReference>
<dbReference type="PANTHER" id="PTHR30560:SF3">
    <property type="entry name" value="TRIGGER FACTOR-LIKE PROTEIN TIG, CHLOROPLASTIC"/>
    <property type="match status" value="1"/>
</dbReference>
<dbReference type="InterPro" id="IPR027304">
    <property type="entry name" value="Trigger_fact/SurA_dom_sf"/>
</dbReference>
<dbReference type="Pfam" id="PF05698">
    <property type="entry name" value="Trigger_C"/>
    <property type="match status" value="1"/>
</dbReference>
<keyword evidence="9" id="KW-0131">Cell cycle</keyword>
<dbReference type="SUPFAM" id="SSF109998">
    <property type="entry name" value="Triger factor/SurA peptide-binding domain-like"/>
    <property type="match status" value="1"/>
</dbReference>
<evidence type="ECO:0000259" key="11">
    <source>
        <dbReference type="Pfam" id="PF05697"/>
    </source>
</evidence>
<evidence type="ECO:0000313" key="13">
    <source>
        <dbReference type="EMBL" id="SMP05189.1"/>
    </source>
</evidence>
<dbReference type="InterPro" id="IPR036611">
    <property type="entry name" value="Trigger_fac_ribosome-bd_sf"/>
</dbReference>
<evidence type="ECO:0000256" key="6">
    <source>
        <dbReference type="ARBA" id="ARBA00023186"/>
    </source>
</evidence>
<evidence type="ECO:0000256" key="4">
    <source>
        <dbReference type="ARBA" id="ARBA00016902"/>
    </source>
</evidence>
<dbReference type="Pfam" id="PF05697">
    <property type="entry name" value="Trigger_N"/>
    <property type="match status" value="1"/>
</dbReference>
<reference evidence="13" key="1">
    <citation type="submission" date="2017-05" db="EMBL/GenBank/DDBJ databases">
        <authorList>
            <person name="Varghese N."/>
            <person name="Submissions S."/>
        </authorList>
    </citation>
    <scope>NUCLEOTIDE SEQUENCE</scope>
    <source>
        <strain evidence="13">DSM 18763</strain>
    </source>
</reference>